<keyword evidence="2" id="KW-0472">Membrane</keyword>
<protein>
    <submittedName>
        <fullName evidence="4">DUF3971 domain-containing protein</fullName>
    </submittedName>
</protein>
<dbReference type="AlphaFoldDB" id="A0AAE9ZCK4"/>
<feature type="transmembrane region" description="Helical" evidence="2">
    <location>
        <begin position="9"/>
        <end position="32"/>
    </location>
</feature>
<evidence type="ECO:0000259" key="3">
    <source>
        <dbReference type="Pfam" id="PF13116"/>
    </source>
</evidence>
<dbReference type="Pfam" id="PF13116">
    <property type="entry name" value="YhdP"/>
    <property type="match status" value="1"/>
</dbReference>
<dbReference type="EMBL" id="CP118166">
    <property type="protein sequence ID" value="WDI31996.1"/>
    <property type="molecule type" value="Genomic_DNA"/>
</dbReference>
<feature type="region of interest" description="Disordered" evidence="1">
    <location>
        <begin position="1110"/>
        <end position="1129"/>
    </location>
</feature>
<organism evidence="4 5">
    <name type="scientific">Hyphococcus flavus</name>
    <dbReference type="NCBI Taxonomy" id="1866326"/>
    <lineage>
        <taxon>Bacteria</taxon>
        <taxon>Pseudomonadati</taxon>
        <taxon>Pseudomonadota</taxon>
        <taxon>Alphaproteobacteria</taxon>
        <taxon>Parvularculales</taxon>
        <taxon>Parvularculaceae</taxon>
        <taxon>Hyphococcus</taxon>
    </lineage>
</organism>
<evidence type="ECO:0000313" key="5">
    <source>
        <dbReference type="Proteomes" id="UP001214043"/>
    </source>
</evidence>
<dbReference type="InterPro" id="IPR025263">
    <property type="entry name" value="YhdP_central"/>
</dbReference>
<reference evidence="4" key="1">
    <citation type="submission" date="2023-02" db="EMBL/GenBank/DDBJ databases">
        <title>Genome sequence of Hyphococcus flavus.</title>
        <authorList>
            <person name="Rong J.-C."/>
            <person name="Zhao Q."/>
            <person name="Yi M."/>
            <person name="Wu J.-Y."/>
        </authorList>
    </citation>
    <scope>NUCLEOTIDE SEQUENCE</scope>
    <source>
        <strain evidence="4">MCCC 1K03223</strain>
    </source>
</reference>
<evidence type="ECO:0000256" key="1">
    <source>
        <dbReference type="SAM" id="MobiDB-lite"/>
    </source>
</evidence>
<gene>
    <name evidence="4" type="ORF">PUV54_02180</name>
</gene>
<proteinExistence type="predicted"/>
<feature type="domain" description="YhdP central" evidence="3">
    <location>
        <begin position="348"/>
        <end position="794"/>
    </location>
</feature>
<evidence type="ECO:0000256" key="2">
    <source>
        <dbReference type="SAM" id="Phobius"/>
    </source>
</evidence>
<dbReference type="KEGG" id="hfl:PUV54_02180"/>
<accession>A0AAE9ZCK4</accession>
<keyword evidence="2" id="KW-1133">Transmembrane helix</keyword>
<dbReference type="Proteomes" id="UP001214043">
    <property type="component" value="Chromosome"/>
</dbReference>
<sequence length="1129" mass="121386">MKKKAFKTAVLIVEIAALAIAIAAAALVYVYWRSGQGPVSLNLFRSSAELAIERRLPSGFDARIESIEIERSRDNADLSLRLHDLNILDAEENSAAFAPEIFAVFQIGDLLRGEVGPQTLVAEGATFKIIRRENQNVEIPVAKTERKKSAFPGISSLIDGGILKSAFESAELNNAEVLFLDAASGRSWSAPDTQIYLKRNASGLAARVSGAIEMDGASATLAANAEYIENSGVIDVLVNGERFPIGDILSMFYGDRASIIEAPVSGVAELSFTPEGDVLASKFDATVGAGHLTLGGARRRISEISWVAGFDPESNHFSLERFLFDVEGARGDISGNIVVSFGEDIRKPQEISFNLQSSEIAIASPDYLEGTLAFQDNQANGLYRIEERRLHVKRLKTSVEEMDAVGSVSFHAPREGDKASSVSPGVIADIRFDGSLNPARLLNLWPKEGLANGARDWVEERLEAAHIENIMFKMDMAPGAIAEDGALPDDAMELTFNARNVMAHYVNGMTPLRNGSGSGVLRGNSFLLNVKNAEVGEVDILKGEVSFPEFMPKWRPTYYRFTAQGDARAILGILDEKPMTLLTKVNLSPDQFSGEAQANVEIMRPNKRDVASHEYGYKGIATFDNLAIDNLVGGIKFTNAKGQVDLKTRSMTVTADARLEEEAPIELVWTQRFFREDGPSELDIAGTFDSTAGDLFGISPRQFVRGPVYFKGRAIGELGAFQSLDLDTDFSDASMSFEALGWRKPANMPASGTLKMRFEDDGVFVDSFAIEADNNAHVEGAMVFNAAGALRSASITDFSLSEAADLTIRAERDAAGVLVFTAVGPFLNAAPMIEQMLGGANQSDGEPFPWGQGIAVNARIDRMAMRNDVQYLDGALDMLRDAENLRALDFTAFDESGTPLKVTMSMTGAEEGPQRMIEAETKELGGLMSGLFGLNSVHGGEGIMRLMLHPEEDAGFSGEIEAREMQVINAPLLARILSAGSLDGLANLLSGEGIEFDYAAGEFEYSNGELNIDDLQATGSSVGISVDGAVGFGAGGQTRLNGAVAPLYMLNSILGFTPIIGDLLVGKKGEGIVAFTYNVSGETASPQVTVNPLSALTPGIFRRILRPQTPVETAPAPPAEEQAPTDNQN</sequence>
<dbReference type="RefSeq" id="WP_274493880.1">
    <property type="nucleotide sequence ID" value="NZ_CP118166.1"/>
</dbReference>
<evidence type="ECO:0000313" key="4">
    <source>
        <dbReference type="EMBL" id="WDI31996.1"/>
    </source>
</evidence>
<keyword evidence="2" id="KW-0812">Transmembrane</keyword>
<name>A0AAE9ZCK4_9PROT</name>
<keyword evidence="5" id="KW-1185">Reference proteome</keyword>